<dbReference type="RefSeq" id="WP_044222229.1">
    <property type="nucleotide sequence ID" value="NZ_JRYR02000001.1"/>
</dbReference>
<dbReference type="Proteomes" id="UP000179797">
    <property type="component" value="Unassembled WGS sequence"/>
</dbReference>
<protein>
    <submittedName>
        <fullName evidence="1">Uncharacterized protein</fullName>
    </submittedName>
</protein>
<keyword evidence="2" id="KW-1185">Reference proteome</keyword>
<dbReference type="OrthoDB" id="9902401at2"/>
<sequence length="222" mass="25993">MTLYFKSILVSFFILLLCISTTSIAQFKKKEKKLTNKELRSKAIKEAKKYIKILNKVGYLELPGDQTLSEQVIETYISKYEIDEKSYPKYLVSILEVNDMSFSAAKRKAYQLIYDDILYQMDSIVTKSFKFNVQNDSIIKNIEIQTRIQNYQFNADSFKLGRPSPIALLMKNNEEEVLLVLSARYSYDECYQMIVQDFIQQLPENILIQEEEKIALTKKQPL</sequence>
<gene>
    <name evidence="1" type="ORF">NH26_04660</name>
</gene>
<evidence type="ECO:0000313" key="2">
    <source>
        <dbReference type="Proteomes" id="UP000179797"/>
    </source>
</evidence>
<name>A0A1S1YXE2_FLAPC</name>
<reference evidence="1 2" key="1">
    <citation type="journal article" date="2012" name="Int. J. Syst. Evol. Microbiol.">
        <title>Flammeovirga pacifica sp. nov., isolated from deep-sea sediment.</title>
        <authorList>
            <person name="Xu H."/>
            <person name="Fu Y."/>
            <person name="Yang N."/>
            <person name="Ding Z."/>
            <person name="Lai Q."/>
            <person name="Zeng R."/>
        </authorList>
    </citation>
    <scope>NUCLEOTIDE SEQUENCE [LARGE SCALE GENOMIC DNA]</scope>
    <source>
        <strain evidence="2">DSM 24597 / LMG 26175 / WPAGA1</strain>
    </source>
</reference>
<dbReference type="AlphaFoldDB" id="A0A1S1YXE2"/>
<dbReference type="EMBL" id="JRYR02000001">
    <property type="protein sequence ID" value="OHX65689.1"/>
    <property type="molecule type" value="Genomic_DNA"/>
</dbReference>
<proteinExistence type="predicted"/>
<accession>A0A1S1YXE2</accession>
<comment type="caution">
    <text evidence="1">The sequence shown here is derived from an EMBL/GenBank/DDBJ whole genome shotgun (WGS) entry which is preliminary data.</text>
</comment>
<organism evidence="1 2">
    <name type="scientific">Flammeovirga pacifica</name>
    <dbReference type="NCBI Taxonomy" id="915059"/>
    <lineage>
        <taxon>Bacteria</taxon>
        <taxon>Pseudomonadati</taxon>
        <taxon>Bacteroidota</taxon>
        <taxon>Cytophagia</taxon>
        <taxon>Cytophagales</taxon>
        <taxon>Flammeovirgaceae</taxon>
        <taxon>Flammeovirga</taxon>
    </lineage>
</organism>
<evidence type="ECO:0000313" key="1">
    <source>
        <dbReference type="EMBL" id="OHX65689.1"/>
    </source>
</evidence>